<dbReference type="PANTHER" id="PTHR42855">
    <property type="entry name" value="ABC TRANSPORTER ATP-BINDING SUBUNIT"/>
    <property type="match status" value="1"/>
</dbReference>
<dbReference type="PROSITE" id="PS00211">
    <property type="entry name" value="ABC_TRANSPORTER_1"/>
    <property type="match status" value="2"/>
</dbReference>
<dbReference type="PANTHER" id="PTHR42855:SF1">
    <property type="entry name" value="ABC TRANSPORTER DOMAIN-CONTAINING PROTEIN"/>
    <property type="match status" value="1"/>
</dbReference>
<feature type="region of interest" description="Disordered" evidence="10">
    <location>
        <begin position="523"/>
        <end position="556"/>
    </location>
</feature>
<accession>A0ABS3ZBC1</accession>
<dbReference type="SUPFAM" id="SSF52540">
    <property type="entry name" value="P-loop containing nucleoside triphosphate hydrolases"/>
    <property type="match status" value="2"/>
</dbReference>
<dbReference type="Pfam" id="PF16326">
    <property type="entry name" value="ABC_tran_CTD"/>
    <property type="match status" value="1"/>
</dbReference>
<keyword evidence="9" id="KW-0175">Coiled coil</keyword>
<dbReference type="GO" id="GO:0005524">
    <property type="term" value="F:ATP binding"/>
    <property type="evidence" value="ECO:0007669"/>
    <property type="project" value="UniProtKB-KW"/>
</dbReference>
<dbReference type="InterPro" id="IPR017871">
    <property type="entry name" value="ABC_transporter-like_CS"/>
</dbReference>
<reference evidence="12 13" key="1">
    <citation type="submission" date="2020-09" db="EMBL/GenBank/DDBJ databases">
        <authorList>
            <person name="Tanuku N.R.S."/>
        </authorList>
    </citation>
    <scope>NUCLEOTIDE SEQUENCE [LARGE SCALE GENOMIC DNA]</scope>
    <source>
        <strain evidence="12 13">AK62</strain>
    </source>
</reference>
<evidence type="ECO:0000259" key="11">
    <source>
        <dbReference type="PROSITE" id="PS50893"/>
    </source>
</evidence>
<feature type="compositionally biased region" description="Basic and acidic residues" evidence="10">
    <location>
        <begin position="523"/>
        <end position="549"/>
    </location>
</feature>
<feature type="coiled-coil region" evidence="9">
    <location>
        <begin position="558"/>
        <end position="626"/>
    </location>
</feature>
<dbReference type="InterPro" id="IPR032524">
    <property type="entry name" value="ABC_tran_C"/>
</dbReference>
<dbReference type="EC" id="3.6.1.-" evidence="9"/>
<keyword evidence="4 9" id="KW-0227">DNA damage</keyword>
<dbReference type="InterPro" id="IPR032781">
    <property type="entry name" value="ABC_tran_Xtn"/>
</dbReference>
<keyword evidence="1 9" id="KW-0963">Cytoplasm</keyword>
<dbReference type="InterPro" id="IPR037118">
    <property type="entry name" value="Val-tRNA_synth_C_sf"/>
</dbReference>
<dbReference type="Gene3D" id="1.10.287.380">
    <property type="entry name" value="Valyl-tRNA synthetase, C-terminal domain"/>
    <property type="match status" value="1"/>
</dbReference>
<comment type="similarity">
    <text evidence="9">Belongs to the ABC transporter superfamily. ABCF family. Uup subfamily.</text>
</comment>
<evidence type="ECO:0000256" key="7">
    <source>
        <dbReference type="ARBA" id="ARBA00023125"/>
    </source>
</evidence>
<dbReference type="Pfam" id="PF00005">
    <property type="entry name" value="ABC_tran"/>
    <property type="match status" value="2"/>
</dbReference>
<evidence type="ECO:0000256" key="6">
    <source>
        <dbReference type="ARBA" id="ARBA00022840"/>
    </source>
</evidence>
<feature type="domain" description="ABC transporter" evidence="11">
    <location>
        <begin position="4"/>
        <end position="249"/>
    </location>
</feature>
<evidence type="ECO:0000256" key="1">
    <source>
        <dbReference type="ARBA" id="ARBA00022490"/>
    </source>
</evidence>
<dbReference type="PROSITE" id="PS50893">
    <property type="entry name" value="ABC_TRANSPORTER_2"/>
    <property type="match status" value="2"/>
</dbReference>
<feature type="binding site" evidence="9">
    <location>
        <begin position="348"/>
        <end position="355"/>
    </location>
    <ligand>
        <name>ATP</name>
        <dbReference type="ChEBI" id="CHEBI:30616"/>
        <label>2</label>
    </ligand>
</feature>
<evidence type="ECO:0000256" key="10">
    <source>
        <dbReference type="SAM" id="MobiDB-lite"/>
    </source>
</evidence>
<comment type="subcellular location">
    <subcellularLocation>
        <location evidence="9">Cytoplasm</location>
    </subcellularLocation>
    <text evidence="9">Associates with ribosomes.</text>
</comment>
<dbReference type="SMART" id="SM00382">
    <property type="entry name" value="AAA"/>
    <property type="match status" value="2"/>
</dbReference>
<keyword evidence="5 9" id="KW-0378">Hydrolase</keyword>
<keyword evidence="13" id="KW-1185">Reference proteome</keyword>
<dbReference type="CDD" id="cd03221">
    <property type="entry name" value="ABCF_EF-3"/>
    <property type="match status" value="2"/>
</dbReference>
<dbReference type="Proteomes" id="UP000810171">
    <property type="component" value="Unassembled WGS sequence"/>
</dbReference>
<evidence type="ECO:0000256" key="4">
    <source>
        <dbReference type="ARBA" id="ARBA00022763"/>
    </source>
</evidence>
<dbReference type="InterPro" id="IPR003593">
    <property type="entry name" value="AAA+_ATPase"/>
</dbReference>
<keyword evidence="3 9" id="KW-0547">Nucleotide-binding</keyword>
<keyword evidence="7 9" id="KW-0238">DNA-binding</keyword>
<dbReference type="InterPro" id="IPR003439">
    <property type="entry name" value="ABC_transporter-like_ATP-bd"/>
</dbReference>
<dbReference type="InterPro" id="IPR027417">
    <property type="entry name" value="P-loop_NTPase"/>
</dbReference>
<name>A0ABS3ZBC1_9GAMM</name>
<evidence type="ECO:0000313" key="13">
    <source>
        <dbReference type="Proteomes" id="UP000810171"/>
    </source>
</evidence>
<comment type="caution">
    <text evidence="12">The sequence shown here is derived from an EMBL/GenBank/DDBJ whole genome shotgun (WGS) entry which is preliminary data.</text>
</comment>
<keyword evidence="8 9" id="KW-0234">DNA repair</keyword>
<evidence type="ECO:0000313" key="12">
    <source>
        <dbReference type="EMBL" id="MBP0048998.1"/>
    </source>
</evidence>
<keyword evidence="6 9" id="KW-0067">ATP-binding</keyword>
<evidence type="ECO:0000256" key="8">
    <source>
        <dbReference type="ARBA" id="ARBA00023204"/>
    </source>
</evidence>
<evidence type="ECO:0000256" key="3">
    <source>
        <dbReference type="ARBA" id="ARBA00022741"/>
    </source>
</evidence>
<protein>
    <recommendedName>
        <fullName evidence="9">ATP-binding protein Uup</fullName>
        <ecNumber evidence="9">3.6.1.-</ecNumber>
    </recommendedName>
</protein>
<dbReference type="InterPro" id="IPR051309">
    <property type="entry name" value="ABCF_ATPase"/>
</dbReference>
<keyword evidence="2 9" id="KW-0677">Repeat</keyword>
<dbReference type="Pfam" id="PF12848">
    <property type="entry name" value="ABC_tran_Xtn"/>
    <property type="match status" value="1"/>
</dbReference>
<evidence type="ECO:0000256" key="5">
    <source>
        <dbReference type="ARBA" id="ARBA00022801"/>
    </source>
</evidence>
<feature type="domain" description="ABC transporter" evidence="11">
    <location>
        <begin position="316"/>
        <end position="535"/>
    </location>
</feature>
<comment type="function">
    <text evidence="9">Probably plays a role in ribosome assembly or function. May be involved in resolution of branched DNA intermediates that result from template switching in postreplication gaps. Binds DNA and has ATPase activity.</text>
</comment>
<evidence type="ECO:0000256" key="2">
    <source>
        <dbReference type="ARBA" id="ARBA00022737"/>
    </source>
</evidence>
<feature type="binding site" evidence="9">
    <location>
        <begin position="36"/>
        <end position="43"/>
    </location>
    <ligand>
        <name>ATP</name>
        <dbReference type="ChEBI" id="CHEBI:30616"/>
        <label>1</label>
    </ligand>
</feature>
<dbReference type="Gene3D" id="3.40.50.300">
    <property type="entry name" value="P-loop containing nucleotide triphosphate hydrolases"/>
    <property type="match status" value="2"/>
</dbReference>
<dbReference type="HAMAP" id="MF_00848">
    <property type="entry name" value="Uup"/>
    <property type="match status" value="1"/>
</dbReference>
<proteinExistence type="inferred from homology"/>
<sequence length="629" mass="71407">MPLVKLEGVSVSFSAAPLLDQVDFQIDPGERIALVGLNGAGKSTLMKVVSGQLHVDQGNVWQDPAIRVAQLPQMLPAADERRVYDVVAEGLSEVLELRQAFEALAEKTDTASLRKMESLQHRLEALDGWHLEQRVNTVLERLGLNAQTRMSELSGGWRRRAALGAALVQRPDLLLLDEPTNHLDIETIEWLEQVMLDYRGAILFVSHDRDLVEHLATRIVELDRGQLTSFPGSYNQYLEQKQKLLEDEERQNAEFDRKLAQEEKWIRQGIKARRTRNEGRVRALKQMRQERSQRRERQGSANFNLEEAQRSGKLVAELKNVSMTYADKPLLQNFSMTIQRGDRIGLIGANGSGKSTLLRIILGQLEPDAGEVRLGTKLDVAYFDQLRGQLDPEKSVIDNVSGGRESVDINGRQRHIISYLQDFLFSPERARTPVKALSGGECNRLLLARLFSQPANVLVLDEPTNDLDIETLELLEEILLSFEGTILLVSHDRRFLDNVVTSSVVFEGDANVREYVGGYNDWLRQRPRQEPATEPEKAAPKPKQSNDKPARKKSGKLSYKLQRELDNLPAELEQQEAELERLQAETSAPDFYSRDHEDVAKVLEALHQQEQRVEALMERWVELEAMQEE</sequence>
<dbReference type="RefSeq" id="WP_209287615.1">
    <property type="nucleotide sequence ID" value="NZ_JACVEW010000013.1"/>
</dbReference>
<evidence type="ECO:0000256" key="9">
    <source>
        <dbReference type="HAMAP-Rule" id="MF_00848"/>
    </source>
</evidence>
<gene>
    <name evidence="9" type="primary">uup</name>
    <name evidence="12" type="ORF">H9C73_09625</name>
</gene>
<comment type="catalytic activity">
    <reaction evidence="9">
        <text>ATP + H2O = ADP + phosphate + H(+)</text>
        <dbReference type="Rhea" id="RHEA:13065"/>
        <dbReference type="ChEBI" id="CHEBI:15377"/>
        <dbReference type="ChEBI" id="CHEBI:15378"/>
        <dbReference type="ChEBI" id="CHEBI:30616"/>
        <dbReference type="ChEBI" id="CHEBI:43474"/>
        <dbReference type="ChEBI" id="CHEBI:456216"/>
    </reaction>
</comment>
<dbReference type="InterPro" id="IPR043686">
    <property type="entry name" value="Uup"/>
</dbReference>
<organism evidence="12 13">
    <name type="scientific">Marinobacterium alkalitolerans</name>
    <dbReference type="NCBI Taxonomy" id="1542925"/>
    <lineage>
        <taxon>Bacteria</taxon>
        <taxon>Pseudomonadati</taxon>
        <taxon>Pseudomonadota</taxon>
        <taxon>Gammaproteobacteria</taxon>
        <taxon>Oceanospirillales</taxon>
        <taxon>Oceanospirillaceae</taxon>
        <taxon>Marinobacterium</taxon>
    </lineage>
</organism>
<dbReference type="EMBL" id="JACVEW010000013">
    <property type="protein sequence ID" value="MBP0048998.1"/>
    <property type="molecule type" value="Genomic_DNA"/>
</dbReference>